<gene>
    <name evidence="5" type="ORF">E2N93_10905</name>
</gene>
<keyword evidence="2" id="KW-0805">Transcription regulation</keyword>
<proteinExistence type="inferred from homology"/>
<keyword evidence="4" id="KW-0804">Transcription</keyword>
<dbReference type="RefSeq" id="WP_249377313.1">
    <property type="nucleotide sequence ID" value="NZ_SNUZ01000016.1"/>
</dbReference>
<dbReference type="SUPFAM" id="SSF46785">
    <property type="entry name" value="Winged helix' DNA-binding domain"/>
    <property type="match status" value="1"/>
</dbReference>
<organism evidence="5 6">
    <name type="scientific">Ruminococcus bromii</name>
    <dbReference type="NCBI Taxonomy" id="40518"/>
    <lineage>
        <taxon>Bacteria</taxon>
        <taxon>Bacillati</taxon>
        <taxon>Bacillota</taxon>
        <taxon>Clostridia</taxon>
        <taxon>Eubacteriales</taxon>
        <taxon>Oscillospiraceae</taxon>
        <taxon>Ruminococcus</taxon>
    </lineage>
</organism>
<evidence type="ECO:0000256" key="3">
    <source>
        <dbReference type="ARBA" id="ARBA00023125"/>
    </source>
</evidence>
<sequence>MVEYVKEAELRIMNLFWKYKECTRNEIAEHCAKLKYPYTDTYIFNVVRQLEKRNFIKSCGLRAGVTRCSIVYKPTFTKAEFCFYLLNPNEQDAKELISLCNDLLTNRT</sequence>
<keyword evidence="6" id="KW-1185">Reference proteome</keyword>
<protein>
    <recommendedName>
        <fullName evidence="7">Penicillinase repressor</fullName>
    </recommendedName>
</protein>
<name>A0ABT0NJP5_9FIRM</name>
<dbReference type="Gene3D" id="1.10.10.10">
    <property type="entry name" value="Winged helix-like DNA-binding domain superfamily/Winged helix DNA-binding domain"/>
    <property type="match status" value="1"/>
</dbReference>
<reference evidence="5 6" key="1">
    <citation type="submission" date="2019-03" db="EMBL/GenBank/DDBJ databases">
        <authorList>
            <person name="Molinero N."/>
            <person name="Sanchez B."/>
            <person name="Walker A."/>
            <person name="Duncan S."/>
            <person name="Delgado S."/>
            <person name="Margolles A."/>
        </authorList>
    </citation>
    <scope>NUCLEOTIDE SEQUENCE [LARGE SCALE GENOMIC DNA]</scope>
    <source>
        <strain evidence="5 6">IPLA60002</strain>
    </source>
</reference>
<dbReference type="Proteomes" id="UP001056693">
    <property type="component" value="Unassembled WGS sequence"/>
</dbReference>
<dbReference type="InterPro" id="IPR036388">
    <property type="entry name" value="WH-like_DNA-bd_sf"/>
</dbReference>
<comment type="caution">
    <text evidence="5">The sequence shown here is derived from an EMBL/GenBank/DDBJ whole genome shotgun (WGS) entry which is preliminary data.</text>
</comment>
<dbReference type="InterPro" id="IPR005650">
    <property type="entry name" value="BlaI_family"/>
</dbReference>
<evidence type="ECO:0000256" key="1">
    <source>
        <dbReference type="ARBA" id="ARBA00011046"/>
    </source>
</evidence>
<dbReference type="InterPro" id="IPR036390">
    <property type="entry name" value="WH_DNA-bd_sf"/>
</dbReference>
<dbReference type="Pfam" id="PF03965">
    <property type="entry name" value="Penicillinase_R"/>
    <property type="match status" value="1"/>
</dbReference>
<evidence type="ECO:0000313" key="6">
    <source>
        <dbReference type="Proteomes" id="UP001056693"/>
    </source>
</evidence>
<evidence type="ECO:0000313" key="5">
    <source>
        <dbReference type="EMBL" id="MCL3788486.1"/>
    </source>
</evidence>
<accession>A0ABT0NJP5</accession>
<dbReference type="EMBL" id="SNUZ01000016">
    <property type="protein sequence ID" value="MCL3788486.1"/>
    <property type="molecule type" value="Genomic_DNA"/>
</dbReference>
<comment type="similarity">
    <text evidence="1">Belongs to the BlaI transcriptional regulatory family.</text>
</comment>
<keyword evidence="3" id="KW-0238">DNA-binding</keyword>
<evidence type="ECO:0008006" key="7">
    <source>
        <dbReference type="Google" id="ProtNLM"/>
    </source>
</evidence>
<evidence type="ECO:0000256" key="4">
    <source>
        <dbReference type="ARBA" id="ARBA00023163"/>
    </source>
</evidence>
<evidence type="ECO:0000256" key="2">
    <source>
        <dbReference type="ARBA" id="ARBA00023015"/>
    </source>
</evidence>